<dbReference type="SMART" id="SM00220">
    <property type="entry name" value="S_TKc"/>
    <property type="match status" value="1"/>
</dbReference>
<evidence type="ECO:0000256" key="1">
    <source>
        <dbReference type="ARBA" id="ARBA00022679"/>
    </source>
</evidence>
<keyword evidence="3" id="KW-0418">Kinase</keyword>
<evidence type="ECO:0000256" key="6">
    <source>
        <dbReference type="SAM" id="MobiDB-lite"/>
    </source>
</evidence>
<dbReference type="InterPro" id="IPR011009">
    <property type="entry name" value="Kinase-like_dom_sf"/>
</dbReference>
<evidence type="ECO:0000256" key="2">
    <source>
        <dbReference type="ARBA" id="ARBA00022741"/>
    </source>
</evidence>
<keyword evidence="9" id="KW-1185">Reference proteome</keyword>
<feature type="region of interest" description="Disordered" evidence="6">
    <location>
        <begin position="1"/>
        <end position="94"/>
    </location>
</feature>
<feature type="region of interest" description="Disordered" evidence="6">
    <location>
        <begin position="147"/>
        <end position="199"/>
    </location>
</feature>
<dbReference type="GO" id="GO:0005737">
    <property type="term" value="C:cytoplasm"/>
    <property type="evidence" value="ECO:0007669"/>
    <property type="project" value="TreeGrafter"/>
</dbReference>
<feature type="compositionally biased region" description="Acidic residues" evidence="6">
    <location>
        <begin position="170"/>
        <end position="183"/>
    </location>
</feature>
<comment type="similarity">
    <text evidence="5">Belongs to the protein kinase superfamily. Ser/Thr protein kinase family. GCN2 subfamily.</text>
</comment>
<dbReference type="PROSITE" id="PS50011">
    <property type="entry name" value="PROTEIN_KINASE_DOM"/>
    <property type="match status" value="1"/>
</dbReference>
<proteinExistence type="inferred from homology"/>
<keyword evidence="2" id="KW-0547">Nucleotide-binding</keyword>
<dbReference type="SUPFAM" id="SSF56112">
    <property type="entry name" value="Protein kinase-like (PK-like)"/>
    <property type="match status" value="1"/>
</dbReference>
<feature type="compositionally biased region" description="Polar residues" evidence="6">
    <location>
        <begin position="1"/>
        <end position="13"/>
    </location>
</feature>
<dbReference type="Gene3D" id="3.30.200.20">
    <property type="entry name" value="Phosphorylase Kinase, domain 1"/>
    <property type="match status" value="1"/>
</dbReference>
<dbReference type="PROSITE" id="PS00108">
    <property type="entry name" value="PROTEIN_KINASE_ST"/>
    <property type="match status" value="1"/>
</dbReference>
<evidence type="ECO:0000256" key="3">
    <source>
        <dbReference type="ARBA" id="ARBA00022777"/>
    </source>
</evidence>
<name>A0A8H7QZ24_9FUNG</name>
<comment type="caution">
    <text evidence="8">The sequence shown here is derived from an EMBL/GenBank/DDBJ whole genome shotgun (WGS) entry which is preliminary data.</text>
</comment>
<dbReference type="Gene3D" id="1.10.510.10">
    <property type="entry name" value="Transferase(Phosphotransferase) domain 1"/>
    <property type="match status" value="1"/>
</dbReference>
<evidence type="ECO:0000256" key="5">
    <source>
        <dbReference type="ARBA" id="ARBA00037982"/>
    </source>
</evidence>
<organism evidence="8 9">
    <name type="scientific">Mucor plumbeus</name>
    <dbReference type="NCBI Taxonomy" id="97098"/>
    <lineage>
        <taxon>Eukaryota</taxon>
        <taxon>Fungi</taxon>
        <taxon>Fungi incertae sedis</taxon>
        <taxon>Mucoromycota</taxon>
        <taxon>Mucoromycotina</taxon>
        <taxon>Mucoromycetes</taxon>
        <taxon>Mucorales</taxon>
        <taxon>Mucorineae</taxon>
        <taxon>Mucoraceae</taxon>
        <taxon>Mucor</taxon>
    </lineage>
</organism>
<evidence type="ECO:0000256" key="4">
    <source>
        <dbReference type="ARBA" id="ARBA00022840"/>
    </source>
</evidence>
<evidence type="ECO:0000313" key="8">
    <source>
        <dbReference type="EMBL" id="KAG2201303.1"/>
    </source>
</evidence>
<dbReference type="PANTHER" id="PTHR11042:SF190">
    <property type="entry name" value="MITOSIS INHIBITOR PROTEIN KINASE MIK1"/>
    <property type="match status" value="1"/>
</dbReference>
<dbReference type="GO" id="GO:0005634">
    <property type="term" value="C:nucleus"/>
    <property type="evidence" value="ECO:0007669"/>
    <property type="project" value="TreeGrafter"/>
</dbReference>
<feature type="compositionally biased region" description="Low complexity" evidence="6">
    <location>
        <begin position="19"/>
        <end position="29"/>
    </location>
</feature>
<protein>
    <recommendedName>
        <fullName evidence="7">Protein kinase domain-containing protein</fullName>
    </recommendedName>
</protein>
<keyword evidence="4" id="KW-0067">ATP-binding</keyword>
<dbReference type="InterPro" id="IPR000719">
    <property type="entry name" value="Prot_kinase_dom"/>
</dbReference>
<dbReference type="OrthoDB" id="5337378at2759"/>
<dbReference type="EMBL" id="JAEPRC010000289">
    <property type="protein sequence ID" value="KAG2201303.1"/>
    <property type="molecule type" value="Genomic_DNA"/>
</dbReference>
<feature type="domain" description="Protein kinase" evidence="7">
    <location>
        <begin position="287"/>
        <end position="539"/>
    </location>
</feature>
<sequence length="584" mass="66506">MASSVSNYKNTQSNKRELSPSSSSITASTKKSRLDTLFDTSTQEEQVSDLATGDDYQSTIGAQTPIFENRMGSLLEPGSGYDRTPTRDSNAPGSSMAHDLLGIENDMLEDIDEDDEDDEEDEYFNDTIDIDEKPYRRSLYSELVTSSNLPDDEDRRKSNLIPSSLFDHQEGDEEEEEEDGATDFEDKTTLPLSKSYAQRAQPLNFDDEVDRLFSSHNPADEPEFVLSSAVKMSILQQQHQHGPLWHTDKPHFLTSSYFENHSPQDRSIPKSDNNQTASITSYFDSKFERLGAMGSGEFAQVWKVRCLATNKVYAIKKSKNSFAGWDDRWQQLIEVNHLRRVKDSRYCVNMINAWEERGFLYIQLELCSNGSLDKYIQFKNRKITEDIVWKIFYEVVLGIRDIHAADIAHLDLKPSNILIDDKGYLKIGDFGISVQTPVEMRWVKGEGDRRYMAPDLLRENFDKPADIFSLGLILLELATGIVLPGTGESWEMLRLGDFSKQKFALSKLSLELSEMIEWLLTTEAKDRPAVKDIISHPSFTNIQSIQEELQTSSLLNYVYENSKIESNTSNRLKHNLSISEASVF</sequence>
<dbReference type="GO" id="GO:0005524">
    <property type="term" value="F:ATP binding"/>
    <property type="evidence" value="ECO:0007669"/>
    <property type="project" value="UniProtKB-KW"/>
</dbReference>
<gene>
    <name evidence="8" type="ORF">INT46_003880</name>
</gene>
<dbReference type="Pfam" id="PF00069">
    <property type="entry name" value="Pkinase"/>
    <property type="match status" value="1"/>
</dbReference>
<dbReference type="InterPro" id="IPR008271">
    <property type="entry name" value="Ser/Thr_kinase_AS"/>
</dbReference>
<accession>A0A8H7QZ24</accession>
<dbReference type="PANTHER" id="PTHR11042">
    <property type="entry name" value="EUKARYOTIC TRANSLATION INITIATION FACTOR 2-ALPHA KINASE EIF2-ALPHA KINASE -RELATED"/>
    <property type="match status" value="1"/>
</dbReference>
<evidence type="ECO:0000259" key="7">
    <source>
        <dbReference type="PROSITE" id="PS50011"/>
    </source>
</evidence>
<reference evidence="8" key="1">
    <citation type="submission" date="2020-12" db="EMBL/GenBank/DDBJ databases">
        <title>Metabolic potential, ecology and presence of endohyphal bacteria is reflected in genomic diversity of Mucoromycotina.</title>
        <authorList>
            <person name="Muszewska A."/>
            <person name="Okrasinska A."/>
            <person name="Steczkiewicz K."/>
            <person name="Drgas O."/>
            <person name="Orlowska M."/>
            <person name="Perlinska-Lenart U."/>
            <person name="Aleksandrzak-Piekarczyk T."/>
            <person name="Szatraj K."/>
            <person name="Zielenkiewicz U."/>
            <person name="Pilsyk S."/>
            <person name="Malc E."/>
            <person name="Mieczkowski P."/>
            <person name="Kruszewska J.S."/>
            <person name="Biernat P."/>
            <person name="Pawlowska J."/>
        </authorList>
    </citation>
    <scope>NUCLEOTIDE SEQUENCE</scope>
    <source>
        <strain evidence="8">CBS 226.32</strain>
    </source>
</reference>
<dbReference type="GO" id="GO:0004713">
    <property type="term" value="F:protein tyrosine kinase activity"/>
    <property type="evidence" value="ECO:0007669"/>
    <property type="project" value="TreeGrafter"/>
</dbReference>
<keyword evidence="1" id="KW-0808">Transferase</keyword>
<dbReference type="GO" id="GO:0110031">
    <property type="term" value="P:negative regulation of G2/MI transition of meiotic cell cycle"/>
    <property type="evidence" value="ECO:0007669"/>
    <property type="project" value="TreeGrafter"/>
</dbReference>
<evidence type="ECO:0000313" key="9">
    <source>
        <dbReference type="Proteomes" id="UP000650833"/>
    </source>
</evidence>
<dbReference type="AlphaFoldDB" id="A0A8H7QZ24"/>
<dbReference type="Proteomes" id="UP000650833">
    <property type="component" value="Unassembled WGS sequence"/>
</dbReference>
<dbReference type="InterPro" id="IPR050339">
    <property type="entry name" value="CC_SR_Kinase"/>
</dbReference>